<evidence type="ECO:0000313" key="1">
    <source>
        <dbReference type="EMBL" id="OXI30972.1"/>
    </source>
</evidence>
<name>A0A228HM36_9BURK</name>
<reference evidence="1 3" key="3">
    <citation type="submission" date="2017-08" db="EMBL/GenBank/DDBJ databases">
        <title>WGS of novel Burkholderia cepaca complex species.</title>
        <authorList>
            <person name="Lipuma J."/>
            <person name="Spilker T."/>
        </authorList>
    </citation>
    <scope>NUCLEOTIDE SEQUENCE [LARGE SCALE GENOMIC DNA]</scope>
    <source>
        <strain evidence="1 3">AU17325</strain>
    </source>
</reference>
<sequence length="197" mass="21843">MHVDQRIPTLPAAILRQFAGGRNIAKCEISDANDTAVITYGEQQPGDSLSLSLSVMDAHTAFLYLYNTHSRVASHPTYQLDDRRQTAKLRARIDGSVIDLWFAALPTKVGKTVILAKMGDGDMLFERETQLVEGEVLGVDALDSFVKWCADNEPFLALGRKHGYQIAVSQELKDAIERRLDPLMAARVNAFLQDIKA</sequence>
<dbReference type="Proteomes" id="UP000214600">
    <property type="component" value="Unassembled WGS sequence"/>
</dbReference>
<organism evidence="1 3">
    <name type="scientific">Burkholderia aenigmatica</name>
    <dbReference type="NCBI Taxonomy" id="2015348"/>
    <lineage>
        <taxon>Bacteria</taxon>
        <taxon>Pseudomonadati</taxon>
        <taxon>Pseudomonadota</taxon>
        <taxon>Betaproteobacteria</taxon>
        <taxon>Burkholderiales</taxon>
        <taxon>Burkholderiaceae</taxon>
        <taxon>Burkholderia</taxon>
        <taxon>Burkholderia cepacia complex</taxon>
    </lineage>
</organism>
<dbReference type="EMBL" id="CABVQC010000021">
    <property type="protein sequence ID" value="VWB73206.1"/>
    <property type="molecule type" value="Genomic_DNA"/>
</dbReference>
<accession>A0A228HM36</accession>
<accession>A0A6P2LMZ2</accession>
<dbReference type="EMBL" id="NKFA01000049">
    <property type="protein sequence ID" value="OXI30972.1"/>
    <property type="molecule type" value="Genomic_DNA"/>
</dbReference>
<dbReference type="Proteomes" id="UP000494261">
    <property type="component" value="Unassembled WGS sequence"/>
</dbReference>
<dbReference type="RefSeq" id="WP_025496175.1">
    <property type="nucleotide sequence ID" value="NZ_CABVQC010000021.1"/>
</dbReference>
<reference evidence="2 4" key="4">
    <citation type="submission" date="2019-09" db="EMBL/GenBank/DDBJ databases">
        <authorList>
            <person name="Depoorter E."/>
        </authorList>
    </citation>
    <scope>NUCLEOTIDE SEQUENCE [LARGE SCALE GENOMIC DNA]</scope>
    <source>
        <strain evidence="2">LMG 13014</strain>
    </source>
</reference>
<evidence type="ECO:0000313" key="2">
    <source>
        <dbReference type="EMBL" id="VWB73206.1"/>
    </source>
</evidence>
<dbReference type="AlphaFoldDB" id="A0A228HM36"/>
<reference evidence="1" key="1">
    <citation type="submission" date="2017-06" db="EMBL/GenBank/DDBJ databases">
        <authorList>
            <person name="Kim H.J."/>
            <person name="Triplett B.A."/>
        </authorList>
    </citation>
    <scope>NUCLEOTIDE SEQUENCE [LARGE SCALE GENOMIC DNA]</scope>
    <source>
        <strain evidence="1">AU17325</strain>
    </source>
</reference>
<protein>
    <submittedName>
        <fullName evidence="1">Uncharacterized protein</fullName>
    </submittedName>
</protein>
<gene>
    <name evidence="2" type="ORF">BLA13014_03335</name>
    <name evidence="1" type="ORF">CFB84_43205</name>
</gene>
<dbReference type="GeneID" id="99664977"/>
<reference evidence="3" key="2">
    <citation type="submission" date="2017-06" db="EMBL/GenBank/DDBJ databases">
        <authorList>
            <person name="LiPuma J."/>
            <person name="Spilker T."/>
        </authorList>
    </citation>
    <scope>NUCLEOTIDE SEQUENCE [LARGE SCALE GENOMIC DNA]</scope>
    <source>
        <strain evidence="3">AU17325</strain>
    </source>
</reference>
<proteinExistence type="predicted"/>
<evidence type="ECO:0000313" key="3">
    <source>
        <dbReference type="Proteomes" id="UP000214600"/>
    </source>
</evidence>
<evidence type="ECO:0000313" key="4">
    <source>
        <dbReference type="Proteomes" id="UP000494261"/>
    </source>
</evidence>